<sequence length="59" mass="6229">MVSSHHVIIRFIEAHSFNLPPWAPGPRLIVHPGARAHCGAGARAAGAGAEEGNNHMKEP</sequence>
<organism evidence="1 2">
    <name type="scientific">Liparis tanakae</name>
    <name type="common">Tanaka's snailfish</name>
    <dbReference type="NCBI Taxonomy" id="230148"/>
    <lineage>
        <taxon>Eukaryota</taxon>
        <taxon>Metazoa</taxon>
        <taxon>Chordata</taxon>
        <taxon>Craniata</taxon>
        <taxon>Vertebrata</taxon>
        <taxon>Euteleostomi</taxon>
        <taxon>Actinopterygii</taxon>
        <taxon>Neopterygii</taxon>
        <taxon>Teleostei</taxon>
        <taxon>Neoteleostei</taxon>
        <taxon>Acanthomorphata</taxon>
        <taxon>Eupercaria</taxon>
        <taxon>Perciformes</taxon>
        <taxon>Cottioidei</taxon>
        <taxon>Cottales</taxon>
        <taxon>Liparidae</taxon>
        <taxon>Liparis</taxon>
    </lineage>
</organism>
<gene>
    <name evidence="1" type="ORF">EYF80_065897</name>
</gene>
<dbReference type="Proteomes" id="UP000314294">
    <property type="component" value="Unassembled WGS sequence"/>
</dbReference>
<keyword evidence="2" id="KW-1185">Reference proteome</keyword>
<dbReference type="EMBL" id="SRLO01016770">
    <property type="protein sequence ID" value="TNN23980.1"/>
    <property type="molecule type" value="Genomic_DNA"/>
</dbReference>
<evidence type="ECO:0000313" key="1">
    <source>
        <dbReference type="EMBL" id="TNN23980.1"/>
    </source>
</evidence>
<name>A0A4Z2E5V8_9TELE</name>
<proteinExistence type="predicted"/>
<protein>
    <submittedName>
        <fullName evidence="1">Uncharacterized protein</fullName>
    </submittedName>
</protein>
<comment type="caution">
    <text evidence="1">The sequence shown here is derived from an EMBL/GenBank/DDBJ whole genome shotgun (WGS) entry which is preliminary data.</text>
</comment>
<reference evidence="1 2" key="1">
    <citation type="submission" date="2019-03" db="EMBL/GenBank/DDBJ databases">
        <title>First draft genome of Liparis tanakae, snailfish: a comprehensive survey of snailfish specific genes.</title>
        <authorList>
            <person name="Kim W."/>
            <person name="Song I."/>
            <person name="Jeong J.-H."/>
            <person name="Kim D."/>
            <person name="Kim S."/>
            <person name="Ryu S."/>
            <person name="Song J.Y."/>
            <person name="Lee S.K."/>
        </authorList>
    </citation>
    <scope>NUCLEOTIDE SEQUENCE [LARGE SCALE GENOMIC DNA]</scope>
    <source>
        <tissue evidence="1">Muscle</tissue>
    </source>
</reference>
<accession>A0A4Z2E5V8</accession>
<evidence type="ECO:0000313" key="2">
    <source>
        <dbReference type="Proteomes" id="UP000314294"/>
    </source>
</evidence>
<dbReference type="AlphaFoldDB" id="A0A4Z2E5V8"/>